<feature type="compositionally biased region" description="Basic and acidic residues" evidence="1">
    <location>
        <begin position="50"/>
        <end position="62"/>
    </location>
</feature>
<keyword evidence="3" id="KW-1185">Reference proteome</keyword>
<proteinExistence type="predicted"/>
<protein>
    <submittedName>
        <fullName evidence="2">Uncharacterized protein</fullName>
    </submittedName>
</protein>
<accession>A0A1Y2IN83</accession>
<feature type="compositionally biased region" description="Basic residues" evidence="1">
    <location>
        <begin position="1"/>
        <end position="12"/>
    </location>
</feature>
<gene>
    <name evidence="2" type="ORF">PYCCODRAFT_320373</name>
</gene>
<dbReference type="Proteomes" id="UP000193067">
    <property type="component" value="Unassembled WGS sequence"/>
</dbReference>
<sequence>MPKRSARKRRLARPSSRSSSARTTRKRMKRTRMTKKMWRLLPSRSRRRAVASERHRPQSRPERRWRRRWMRTSTTSWRTAMEKGT</sequence>
<organism evidence="2 3">
    <name type="scientific">Trametes coccinea (strain BRFM310)</name>
    <name type="common">Pycnoporus coccineus</name>
    <dbReference type="NCBI Taxonomy" id="1353009"/>
    <lineage>
        <taxon>Eukaryota</taxon>
        <taxon>Fungi</taxon>
        <taxon>Dikarya</taxon>
        <taxon>Basidiomycota</taxon>
        <taxon>Agaricomycotina</taxon>
        <taxon>Agaricomycetes</taxon>
        <taxon>Polyporales</taxon>
        <taxon>Polyporaceae</taxon>
        <taxon>Trametes</taxon>
    </lineage>
</organism>
<dbReference type="EMBL" id="KZ084104">
    <property type="protein sequence ID" value="OSD02557.1"/>
    <property type="molecule type" value="Genomic_DNA"/>
</dbReference>
<feature type="compositionally biased region" description="Basic residues" evidence="1">
    <location>
        <begin position="23"/>
        <end position="49"/>
    </location>
</feature>
<evidence type="ECO:0000313" key="2">
    <source>
        <dbReference type="EMBL" id="OSD02557.1"/>
    </source>
</evidence>
<name>A0A1Y2IN83_TRAC3</name>
<dbReference type="AlphaFoldDB" id="A0A1Y2IN83"/>
<feature type="region of interest" description="Disordered" evidence="1">
    <location>
        <begin position="1"/>
        <end position="64"/>
    </location>
</feature>
<evidence type="ECO:0000313" key="3">
    <source>
        <dbReference type="Proteomes" id="UP000193067"/>
    </source>
</evidence>
<reference evidence="2 3" key="1">
    <citation type="journal article" date="2015" name="Biotechnol. Biofuels">
        <title>Enhanced degradation of softwood versus hardwood by the white-rot fungus Pycnoporus coccineus.</title>
        <authorList>
            <person name="Couturier M."/>
            <person name="Navarro D."/>
            <person name="Chevret D."/>
            <person name="Henrissat B."/>
            <person name="Piumi F."/>
            <person name="Ruiz-Duenas F.J."/>
            <person name="Martinez A.T."/>
            <person name="Grigoriev I.V."/>
            <person name="Riley R."/>
            <person name="Lipzen A."/>
            <person name="Berrin J.G."/>
            <person name="Master E.R."/>
            <person name="Rosso M.N."/>
        </authorList>
    </citation>
    <scope>NUCLEOTIDE SEQUENCE [LARGE SCALE GENOMIC DNA]</scope>
    <source>
        <strain evidence="2 3">BRFM310</strain>
    </source>
</reference>
<evidence type="ECO:0000256" key="1">
    <source>
        <dbReference type="SAM" id="MobiDB-lite"/>
    </source>
</evidence>
<feature type="compositionally biased region" description="Low complexity" evidence="1">
    <location>
        <begin position="13"/>
        <end position="22"/>
    </location>
</feature>